<evidence type="ECO:0000256" key="1">
    <source>
        <dbReference type="ARBA" id="ARBA00023002"/>
    </source>
</evidence>
<dbReference type="PANTHER" id="PTHR43313:SF34">
    <property type="entry name" value="RETINOL DEHYDROGENASE 7"/>
    <property type="match status" value="1"/>
</dbReference>
<evidence type="ECO:0000313" key="4">
    <source>
        <dbReference type="Proteomes" id="UP000494206"/>
    </source>
</evidence>
<dbReference type="PANTHER" id="PTHR43313">
    <property type="entry name" value="SHORT-CHAIN DEHYDROGENASE/REDUCTASE FAMILY 9C"/>
    <property type="match status" value="1"/>
</dbReference>
<dbReference type="Proteomes" id="UP000494206">
    <property type="component" value="Unassembled WGS sequence"/>
</dbReference>
<gene>
    <name evidence="3" type="ORF">CBOVIS_LOCUS246</name>
</gene>
<dbReference type="OrthoDB" id="294295at2759"/>
<keyword evidence="2" id="KW-0472">Membrane</keyword>
<dbReference type="AlphaFoldDB" id="A0A8S1DZD7"/>
<dbReference type="PRINTS" id="PR00081">
    <property type="entry name" value="GDHRDH"/>
</dbReference>
<dbReference type="GO" id="GO:0016491">
    <property type="term" value="F:oxidoreductase activity"/>
    <property type="evidence" value="ECO:0007669"/>
    <property type="project" value="UniProtKB-KW"/>
</dbReference>
<sequence>MADCILCSIFSLFYYLGIGVVLFNVVRYFIEKIPHSRPIVEKAVLITGCDTGFGNELAKKCARNGFTVFAGCLTQKGAEKLKAEVGESNLHVVDLDVSSDESVARAHEYVKKNLGSKVLWGIVNNAGIFSCYGPDDWCTLDDYKKSVEVNTYGVIRVTQAFKKLVKQAKGRIVTVTSVNGRLSTPAAGPYVVAKFAAEAYMDCIRQELHHFDVKCSILEPGIFRTPLLDEQAMAQRVEHVWSKLDDETKKEYGENFKNYFTNHWNEIYIKMSTTKIHYVVDNYYHALTAQFPRHRYYCGWDAILLYIPLSLLPTYFVDFVLRNIANQEVVPSCLEAKLNKKKVA</sequence>
<proteinExistence type="predicted"/>
<evidence type="ECO:0000256" key="2">
    <source>
        <dbReference type="SAM" id="Phobius"/>
    </source>
</evidence>
<reference evidence="3 4" key="1">
    <citation type="submission" date="2020-04" db="EMBL/GenBank/DDBJ databases">
        <authorList>
            <person name="Laetsch R D."/>
            <person name="Stevens L."/>
            <person name="Kumar S."/>
            <person name="Blaxter L. M."/>
        </authorList>
    </citation>
    <scope>NUCLEOTIDE SEQUENCE [LARGE SCALE GENOMIC DNA]</scope>
</reference>
<comment type="caution">
    <text evidence="3">The sequence shown here is derived from an EMBL/GenBank/DDBJ whole genome shotgun (WGS) entry which is preliminary data.</text>
</comment>
<evidence type="ECO:0000313" key="3">
    <source>
        <dbReference type="EMBL" id="CAB3396733.1"/>
    </source>
</evidence>
<dbReference type="InterPro" id="IPR036291">
    <property type="entry name" value="NAD(P)-bd_dom_sf"/>
</dbReference>
<keyword evidence="2" id="KW-0812">Transmembrane</keyword>
<name>A0A8S1DZD7_9PELO</name>
<dbReference type="InterPro" id="IPR002347">
    <property type="entry name" value="SDR_fam"/>
</dbReference>
<dbReference type="Gene3D" id="3.40.50.720">
    <property type="entry name" value="NAD(P)-binding Rossmann-like Domain"/>
    <property type="match status" value="1"/>
</dbReference>
<keyword evidence="4" id="KW-1185">Reference proteome</keyword>
<dbReference type="Pfam" id="PF00106">
    <property type="entry name" value="adh_short"/>
    <property type="match status" value="1"/>
</dbReference>
<protein>
    <submittedName>
        <fullName evidence="3">Uncharacterized protein</fullName>
    </submittedName>
</protein>
<dbReference type="EMBL" id="CADEPM010000001">
    <property type="protein sequence ID" value="CAB3396733.1"/>
    <property type="molecule type" value="Genomic_DNA"/>
</dbReference>
<dbReference type="InterPro" id="IPR020904">
    <property type="entry name" value="Sc_DH/Rdtase_CS"/>
</dbReference>
<keyword evidence="1" id="KW-0560">Oxidoreductase</keyword>
<dbReference type="PROSITE" id="PS00061">
    <property type="entry name" value="ADH_SHORT"/>
    <property type="match status" value="1"/>
</dbReference>
<keyword evidence="2" id="KW-1133">Transmembrane helix</keyword>
<feature type="transmembrane region" description="Helical" evidence="2">
    <location>
        <begin position="12"/>
        <end position="30"/>
    </location>
</feature>
<accession>A0A8S1DZD7</accession>
<dbReference type="GO" id="GO:0008202">
    <property type="term" value="P:steroid metabolic process"/>
    <property type="evidence" value="ECO:0007669"/>
    <property type="project" value="TreeGrafter"/>
</dbReference>
<dbReference type="SUPFAM" id="SSF51735">
    <property type="entry name" value="NAD(P)-binding Rossmann-fold domains"/>
    <property type="match status" value="1"/>
</dbReference>
<organism evidence="3 4">
    <name type="scientific">Caenorhabditis bovis</name>
    <dbReference type="NCBI Taxonomy" id="2654633"/>
    <lineage>
        <taxon>Eukaryota</taxon>
        <taxon>Metazoa</taxon>
        <taxon>Ecdysozoa</taxon>
        <taxon>Nematoda</taxon>
        <taxon>Chromadorea</taxon>
        <taxon>Rhabditida</taxon>
        <taxon>Rhabditina</taxon>
        <taxon>Rhabditomorpha</taxon>
        <taxon>Rhabditoidea</taxon>
        <taxon>Rhabditidae</taxon>
        <taxon>Peloderinae</taxon>
        <taxon>Caenorhabditis</taxon>
    </lineage>
</organism>